<dbReference type="AlphaFoldDB" id="A0A550D0B8"/>
<evidence type="ECO:0008006" key="3">
    <source>
        <dbReference type="Google" id="ProtNLM"/>
    </source>
</evidence>
<organism evidence="1 2">
    <name type="scientific">Schizophyllum amplum</name>
    <dbReference type="NCBI Taxonomy" id="97359"/>
    <lineage>
        <taxon>Eukaryota</taxon>
        <taxon>Fungi</taxon>
        <taxon>Dikarya</taxon>
        <taxon>Basidiomycota</taxon>
        <taxon>Agaricomycotina</taxon>
        <taxon>Agaricomycetes</taxon>
        <taxon>Agaricomycetidae</taxon>
        <taxon>Agaricales</taxon>
        <taxon>Schizophyllaceae</taxon>
        <taxon>Schizophyllum</taxon>
    </lineage>
</organism>
<reference evidence="1 2" key="1">
    <citation type="journal article" date="2019" name="New Phytol.">
        <title>Comparative genomics reveals unique wood-decay strategies and fruiting body development in the Schizophyllaceae.</title>
        <authorList>
            <person name="Almasi E."/>
            <person name="Sahu N."/>
            <person name="Krizsan K."/>
            <person name="Balint B."/>
            <person name="Kovacs G.M."/>
            <person name="Kiss B."/>
            <person name="Cseklye J."/>
            <person name="Drula E."/>
            <person name="Henrissat B."/>
            <person name="Nagy I."/>
            <person name="Chovatia M."/>
            <person name="Adam C."/>
            <person name="LaButti K."/>
            <person name="Lipzen A."/>
            <person name="Riley R."/>
            <person name="Grigoriev I.V."/>
            <person name="Nagy L.G."/>
        </authorList>
    </citation>
    <scope>NUCLEOTIDE SEQUENCE [LARGE SCALE GENOMIC DNA]</scope>
    <source>
        <strain evidence="1 2">NL-1724</strain>
    </source>
</reference>
<gene>
    <name evidence="1" type="ORF">BD626DRAFT_29524</name>
</gene>
<sequence>MRTGHGHAPVAQEEAAKLYTLEHLSLDVLTVIAAFLLPVDIIALRKTCKTLATYDLNNMSLTMLEHTATAPSRFLHLLRKHDTAGGGPHGTLYPMARQSLTLRLPMRPGMVPVKGDHFKDMLLVPGGRFLLATSQKHFHIWDLGENAYRGIKPLPIYVDDLRKMLGVSTEALRNNSPNMTIYGAEQHGKIILAMDCKGNGPGTVREVHVFEATLDPKGTDPVAVHRLGKLECAFAVYLTSLSDPYIIIYAPYNQNATLVVWNYRRHTLANLSEDQHFQAFIVGSSLIVPHWLGSALTVHRLPSPNAFRPTPRHPVTDADFHGQSGNLPMTTYVPNDGTWTLHKPWFYRSDALPEFASISETHIGHIAMTEILAPNTRGTLPEHLPELTVRLPHNIQDADLLQSHREGARCEDHTAVLFGNSTCMAYRAATDASVAAPVVVALAHGKECVQNDFCPASGRLCLLLQPLDQNSPSEILVWDFLVPDRAI</sequence>
<dbReference type="Proteomes" id="UP000320762">
    <property type="component" value="Unassembled WGS sequence"/>
</dbReference>
<comment type="caution">
    <text evidence="1">The sequence shown here is derived from an EMBL/GenBank/DDBJ whole genome shotgun (WGS) entry which is preliminary data.</text>
</comment>
<protein>
    <recommendedName>
        <fullName evidence="3">F-box domain-containing protein</fullName>
    </recommendedName>
</protein>
<dbReference type="OrthoDB" id="3145038at2759"/>
<dbReference type="EMBL" id="VDMD01000001">
    <property type="protein sequence ID" value="TRM70485.1"/>
    <property type="molecule type" value="Genomic_DNA"/>
</dbReference>
<evidence type="ECO:0000313" key="2">
    <source>
        <dbReference type="Proteomes" id="UP000320762"/>
    </source>
</evidence>
<proteinExistence type="predicted"/>
<accession>A0A550D0B8</accession>
<keyword evidence="2" id="KW-1185">Reference proteome</keyword>
<name>A0A550D0B8_9AGAR</name>
<evidence type="ECO:0000313" key="1">
    <source>
        <dbReference type="EMBL" id="TRM70485.1"/>
    </source>
</evidence>